<dbReference type="EMBL" id="JAUSRA010000001">
    <property type="protein sequence ID" value="MDP9796030.1"/>
    <property type="molecule type" value="Genomic_DNA"/>
</dbReference>
<evidence type="ECO:0000313" key="1">
    <source>
        <dbReference type="EMBL" id="MDP9796030.1"/>
    </source>
</evidence>
<proteinExistence type="predicted"/>
<reference evidence="1 2" key="1">
    <citation type="submission" date="2023-07" db="EMBL/GenBank/DDBJ databases">
        <title>Sequencing the genomes of 1000 actinobacteria strains.</title>
        <authorList>
            <person name="Klenk H.-P."/>
        </authorList>
    </citation>
    <scope>NUCLEOTIDE SEQUENCE [LARGE SCALE GENOMIC DNA]</scope>
    <source>
        <strain evidence="1 2">DSM 44710</strain>
    </source>
</reference>
<gene>
    <name evidence="1" type="ORF">J2S43_004542</name>
</gene>
<comment type="caution">
    <text evidence="1">The sequence shown here is derived from an EMBL/GenBank/DDBJ whole genome shotgun (WGS) entry which is preliminary data.</text>
</comment>
<name>A0ABT9MX71_9ACTN</name>
<accession>A0ABT9MX71</accession>
<dbReference type="Proteomes" id="UP001240984">
    <property type="component" value="Unassembled WGS sequence"/>
</dbReference>
<protein>
    <submittedName>
        <fullName evidence="1">Uncharacterized protein</fullName>
    </submittedName>
</protein>
<keyword evidence="2" id="KW-1185">Reference proteome</keyword>
<evidence type="ECO:0000313" key="2">
    <source>
        <dbReference type="Proteomes" id="UP001240984"/>
    </source>
</evidence>
<sequence>MEDVVANAAPLLRGATERALRPIVLDAAIASR</sequence>
<organism evidence="1 2">
    <name type="scientific">Catenuloplanes nepalensis</name>
    <dbReference type="NCBI Taxonomy" id="587533"/>
    <lineage>
        <taxon>Bacteria</taxon>
        <taxon>Bacillati</taxon>
        <taxon>Actinomycetota</taxon>
        <taxon>Actinomycetes</taxon>
        <taxon>Micromonosporales</taxon>
        <taxon>Micromonosporaceae</taxon>
        <taxon>Catenuloplanes</taxon>
    </lineage>
</organism>